<gene>
    <name evidence="2" type="ORF">VCX44_11140</name>
</gene>
<name>A0ABU5W630_AERCA</name>
<dbReference type="InterPro" id="IPR007138">
    <property type="entry name" value="ABM_dom"/>
</dbReference>
<comment type="caution">
    <text evidence="2">The sequence shown here is derived from an EMBL/GenBank/DDBJ whole genome shotgun (WGS) entry which is preliminary data.</text>
</comment>
<dbReference type="GO" id="GO:0004497">
    <property type="term" value="F:monooxygenase activity"/>
    <property type="evidence" value="ECO:0007669"/>
    <property type="project" value="UniProtKB-KW"/>
</dbReference>
<evidence type="ECO:0000313" key="3">
    <source>
        <dbReference type="Proteomes" id="UP001304847"/>
    </source>
</evidence>
<dbReference type="InterPro" id="IPR011008">
    <property type="entry name" value="Dimeric_a/b-barrel"/>
</dbReference>
<feature type="domain" description="ABM" evidence="1">
    <location>
        <begin position="6"/>
        <end position="76"/>
    </location>
</feature>
<reference evidence="2 3" key="1">
    <citation type="submission" date="2023-12" db="EMBL/GenBank/DDBJ databases">
        <title>Characterization of antibiotic resistance in Aeromonas spp. in hospital effluent.</title>
        <authorList>
            <person name="Negoseki B.R.S."/>
            <person name="Krul D."/>
            <person name="Siqueira A.C."/>
            <person name="Almeida M."/>
            <person name="Mesa D."/>
            <person name="Conte D."/>
            <person name="Dalla-Costa L.M."/>
        </authorList>
    </citation>
    <scope>NUCLEOTIDE SEQUENCE [LARGE SCALE GENOMIC DNA]</scope>
    <source>
        <strain evidence="2 3">36v</strain>
    </source>
</reference>
<keyword evidence="2" id="KW-0560">Oxidoreductase</keyword>
<organism evidence="2 3">
    <name type="scientific">Aeromonas caviae</name>
    <name type="common">Aeromonas punctata</name>
    <dbReference type="NCBI Taxonomy" id="648"/>
    <lineage>
        <taxon>Bacteria</taxon>
        <taxon>Pseudomonadati</taxon>
        <taxon>Pseudomonadota</taxon>
        <taxon>Gammaproteobacteria</taxon>
        <taxon>Aeromonadales</taxon>
        <taxon>Aeromonadaceae</taxon>
        <taxon>Aeromonas</taxon>
    </lineage>
</organism>
<dbReference type="EMBL" id="JAYGOJ010000050">
    <property type="protein sequence ID" value="MEA9436361.1"/>
    <property type="molecule type" value="Genomic_DNA"/>
</dbReference>
<dbReference type="Pfam" id="PF03992">
    <property type="entry name" value="ABM"/>
    <property type="match status" value="1"/>
</dbReference>
<proteinExistence type="predicted"/>
<keyword evidence="3" id="KW-1185">Reference proteome</keyword>
<dbReference type="SUPFAM" id="SSF54909">
    <property type="entry name" value="Dimeric alpha+beta barrel"/>
    <property type="match status" value="1"/>
</dbReference>
<protein>
    <submittedName>
        <fullName evidence="2">Antibiotic biosynthesis monooxygenase</fullName>
        <ecNumber evidence="2">1.14.-.-</ecNumber>
    </submittedName>
</protein>
<dbReference type="Gene3D" id="3.30.70.100">
    <property type="match status" value="1"/>
</dbReference>
<evidence type="ECO:0000313" key="2">
    <source>
        <dbReference type="EMBL" id="MEA9436361.1"/>
    </source>
</evidence>
<evidence type="ECO:0000259" key="1">
    <source>
        <dbReference type="Pfam" id="PF03992"/>
    </source>
</evidence>
<dbReference type="Proteomes" id="UP001304847">
    <property type="component" value="Unassembled WGS sequence"/>
</dbReference>
<sequence length="105" mass="12107">MTLHVEVFRHRIDPSFRGEFDDLYARMVTIVKGLKGYISHKVFTAEDGERVLIGYFSDFEAIEEWDAHPEHKYAKERGKADVFTEYDVIVAKVVEHHSKPAKPGA</sequence>
<keyword evidence="2" id="KW-0503">Monooxygenase</keyword>
<dbReference type="RefSeq" id="WP_236277375.1">
    <property type="nucleotide sequence ID" value="NZ_CP091178.1"/>
</dbReference>
<dbReference type="EC" id="1.14.-.-" evidence="2"/>
<accession>A0ABU5W630</accession>